<dbReference type="AlphaFoldDB" id="A0A1M4UHX2"/>
<reference evidence="4" key="1">
    <citation type="submission" date="2016-11" db="EMBL/GenBank/DDBJ databases">
        <authorList>
            <person name="Varghese N."/>
            <person name="Submissions S."/>
        </authorList>
    </citation>
    <scope>NUCLEOTIDE SEQUENCE [LARGE SCALE GENOMIC DNA]</scope>
    <source>
        <strain evidence="4">DSM 19514</strain>
    </source>
</reference>
<dbReference type="OrthoDB" id="3852571at2"/>
<dbReference type="EMBL" id="FQUL01000010">
    <property type="protein sequence ID" value="SHE56382.1"/>
    <property type="molecule type" value="Genomic_DNA"/>
</dbReference>
<feature type="chain" id="PRO_5038751688" evidence="2">
    <location>
        <begin position="20"/>
        <end position="297"/>
    </location>
</feature>
<accession>A0A1M4UHX2</accession>
<evidence type="ECO:0000256" key="2">
    <source>
        <dbReference type="SAM" id="SignalP"/>
    </source>
</evidence>
<proteinExistence type="predicted"/>
<evidence type="ECO:0000313" key="3">
    <source>
        <dbReference type="EMBL" id="SHE56382.1"/>
    </source>
</evidence>
<sequence length="297" mass="30980">MLKAIALILSAAIALSACGTSGSKGAKGTSRKPSKETARTTTTLGSVPVTSISQSSPSWLITYTAATKYLPETLSQTILSSPNNFVIFGPNQHPGGIGAKALIDVKSVAALQSQLQLGVPNGVYGVVVDLEHWSFTPLQEQQNPEQYYEEASTLLHSRGLKLVATPGLDLFKGVGKGPLYEQILSSGLYTSLAKIADVVDIQAQSLENSPALYAQFVTSAAQQIRDANPTVTILAGLTTSGRNGVVPTGSVLVEDASAVQSSVSGFWINIPSPGATCPTCSALNPIPAIDLLQSYLH</sequence>
<gene>
    <name evidence="3" type="ORF">SAMN02745225_00990</name>
</gene>
<dbReference type="RefSeq" id="WP_072789431.1">
    <property type="nucleotide sequence ID" value="NZ_FQUL01000010.1"/>
</dbReference>
<evidence type="ECO:0000256" key="1">
    <source>
        <dbReference type="SAM" id="MobiDB-lite"/>
    </source>
</evidence>
<protein>
    <submittedName>
        <fullName evidence="3">Uncharacterized protein</fullName>
    </submittedName>
</protein>
<name>A0A1M4UHX2_9ACTN</name>
<feature type="signal peptide" evidence="2">
    <location>
        <begin position="1"/>
        <end position="19"/>
    </location>
</feature>
<keyword evidence="2" id="KW-0732">Signal</keyword>
<keyword evidence="4" id="KW-1185">Reference proteome</keyword>
<organism evidence="3 4">
    <name type="scientific">Ferrithrix thermotolerans DSM 19514</name>
    <dbReference type="NCBI Taxonomy" id="1121881"/>
    <lineage>
        <taxon>Bacteria</taxon>
        <taxon>Bacillati</taxon>
        <taxon>Actinomycetota</taxon>
        <taxon>Acidimicrobiia</taxon>
        <taxon>Acidimicrobiales</taxon>
        <taxon>Acidimicrobiaceae</taxon>
        <taxon>Ferrithrix</taxon>
    </lineage>
</organism>
<dbReference type="PROSITE" id="PS51257">
    <property type="entry name" value="PROKAR_LIPOPROTEIN"/>
    <property type="match status" value="1"/>
</dbReference>
<feature type="region of interest" description="Disordered" evidence="1">
    <location>
        <begin position="20"/>
        <end position="43"/>
    </location>
</feature>
<evidence type="ECO:0000313" key="4">
    <source>
        <dbReference type="Proteomes" id="UP000184295"/>
    </source>
</evidence>
<dbReference type="Proteomes" id="UP000184295">
    <property type="component" value="Unassembled WGS sequence"/>
</dbReference>